<dbReference type="GO" id="GO:0003824">
    <property type="term" value="F:catalytic activity"/>
    <property type="evidence" value="ECO:0007669"/>
    <property type="project" value="InterPro"/>
</dbReference>
<gene>
    <name evidence="5" type="ORF">MGG_14768</name>
</gene>
<feature type="domain" description="Nucleoside phosphorylase" evidence="4">
    <location>
        <begin position="85"/>
        <end position="405"/>
    </location>
</feature>
<keyword evidence="2" id="KW-0472">Membrane</keyword>
<dbReference type="InterPro" id="IPR000845">
    <property type="entry name" value="Nucleoside_phosphorylase_d"/>
</dbReference>
<dbReference type="SUPFAM" id="SSF52540">
    <property type="entry name" value="P-loop containing nucleoside triphosphate hydrolases"/>
    <property type="match status" value="1"/>
</dbReference>
<evidence type="ECO:0000313" key="6">
    <source>
        <dbReference type="Proteomes" id="UP000009058"/>
    </source>
</evidence>
<dbReference type="Pfam" id="PF13181">
    <property type="entry name" value="TPR_8"/>
    <property type="match status" value="1"/>
</dbReference>
<dbReference type="InterPro" id="IPR002182">
    <property type="entry name" value="NB-ARC"/>
</dbReference>
<dbReference type="InParanoid" id="G4MWH7"/>
<dbReference type="KEGG" id="mgr:MGG_14768"/>
<keyword evidence="1" id="KW-0802">TPR repeat</keyword>
<dbReference type="PANTHER" id="PTHR46082:SF6">
    <property type="entry name" value="AAA+ ATPASE DOMAIN-CONTAINING PROTEIN-RELATED"/>
    <property type="match status" value="1"/>
</dbReference>
<keyword evidence="6" id="KW-1185">Reference proteome</keyword>
<dbReference type="SMR" id="G4MWH7"/>
<dbReference type="AlphaFoldDB" id="G4MWH7"/>
<keyword evidence="2" id="KW-1133">Transmembrane helix</keyword>
<feature type="repeat" description="TPR" evidence="1">
    <location>
        <begin position="1057"/>
        <end position="1090"/>
    </location>
</feature>
<dbReference type="Pfam" id="PF01048">
    <property type="entry name" value="PNP_UDP_1"/>
    <property type="match status" value="1"/>
</dbReference>
<evidence type="ECO:0000256" key="1">
    <source>
        <dbReference type="PROSITE-ProRule" id="PRU00339"/>
    </source>
</evidence>
<dbReference type="HOGENOM" id="CLU_000288_125_3_1"/>
<feature type="domain" description="NB-ARC" evidence="3">
    <location>
        <begin position="529"/>
        <end position="671"/>
    </location>
</feature>
<dbReference type="VEuPathDB" id="FungiDB:MGG_14768"/>
<reference evidence="5 6" key="1">
    <citation type="journal article" date="2005" name="Nature">
        <title>The genome sequence of the rice blast fungus Magnaporthe grisea.</title>
        <authorList>
            <person name="Dean R.A."/>
            <person name="Talbot N.J."/>
            <person name="Ebbole D.J."/>
            <person name="Farman M.L."/>
            <person name="Mitchell T.K."/>
            <person name="Orbach M.J."/>
            <person name="Thon M."/>
            <person name="Kulkarni R."/>
            <person name="Xu J.R."/>
            <person name="Pan H."/>
            <person name="Read N.D."/>
            <person name="Lee Y.H."/>
            <person name="Carbone I."/>
            <person name="Brown D."/>
            <person name="Oh Y.Y."/>
            <person name="Donofrio N."/>
            <person name="Jeong J.S."/>
            <person name="Soanes D.M."/>
            <person name="Djonovic S."/>
            <person name="Kolomiets E."/>
            <person name="Rehmeyer C."/>
            <person name="Li W."/>
            <person name="Harding M."/>
            <person name="Kim S."/>
            <person name="Lebrun M.H."/>
            <person name="Bohnert H."/>
            <person name="Coughlan S."/>
            <person name="Butler J."/>
            <person name="Calvo S."/>
            <person name="Ma L.J."/>
            <person name="Nicol R."/>
            <person name="Purcell S."/>
            <person name="Nusbaum C."/>
            <person name="Galagan J.E."/>
            <person name="Birren B.W."/>
        </authorList>
    </citation>
    <scope>NUCLEOTIDE SEQUENCE [LARGE SCALE GENOMIC DNA]</scope>
    <source>
        <strain evidence="6">70-15 / ATCC MYA-4617 / FGSC 8958</strain>
    </source>
</reference>
<organism evidence="5 6">
    <name type="scientific">Pyricularia oryzae (strain 70-15 / ATCC MYA-4617 / FGSC 8958)</name>
    <name type="common">Rice blast fungus</name>
    <name type="synonym">Magnaporthe oryzae</name>
    <dbReference type="NCBI Taxonomy" id="242507"/>
    <lineage>
        <taxon>Eukaryota</taxon>
        <taxon>Fungi</taxon>
        <taxon>Dikarya</taxon>
        <taxon>Ascomycota</taxon>
        <taxon>Pezizomycotina</taxon>
        <taxon>Sordariomycetes</taxon>
        <taxon>Sordariomycetidae</taxon>
        <taxon>Magnaporthales</taxon>
        <taxon>Pyriculariaceae</taxon>
        <taxon>Pyricularia</taxon>
    </lineage>
</organism>
<feature type="transmembrane region" description="Helical" evidence="2">
    <location>
        <begin position="21"/>
        <end position="48"/>
    </location>
</feature>
<dbReference type="SUPFAM" id="SSF53167">
    <property type="entry name" value="Purine and uridine phosphorylases"/>
    <property type="match status" value="1"/>
</dbReference>
<dbReference type="Gene3D" id="1.25.40.10">
    <property type="entry name" value="Tetratricopeptide repeat domain"/>
    <property type="match status" value="1"/>
</dbReference>
<dbReference type="GO" id="GO:0043531">
    <property type="term" value="F:ADP binding"/>
    <property type="evidence" value="ECO:0007669"/>
    <property type="project" value="InterPro"/>
</dbReference>
<dbReference type="Gene3D" id="3.40.50.300">
    <property type="entry name" value="P-loop containing nucleotide triphosphate hydrolases"/>
    <property type="match status" value="1"/>
</dbReference>
<dbReference type="GO" id="GO:0009116">
    <property type="term" value="P:nucleoside metabolic process"/>
    <property type="evidence" value="ECO:0007669"/>
    <property type="project" value="InterPro"/>
</dbReference>
<dbReference type="STRING" id="242507.G4MWH7"/>
<dbReference type="eggNOG" id="KOG1840">
    <property type="taxonomic scope" value="Eukaryota"/>
</dbReference>
<dbReference type="Proteomes" id="UP000009058">
    <property type="component" value="Chromosome 2"/>
</dbReference>
<dbReference type="InterPro" id="IPR011990">
    <property type="entry name" value="TPR-like_helical_dom_sf"/>
</dbReference>
<dbReference type="OrthoDB" id="5086500at2759"/>
<keyword evidence="2" id="KW-0812">Transmembrane</keyword>
<dbReference type="Pfam" id="PF13424">
    <property type="entry name" value="TPR_12"/>
    <property type="match status" value="1"/>
</dbReference>
<protein>
    <submittedName>
        <fullName evidence="5">Uncharacterized protein</fullName>
    </submittedName>
</protein>
<dbReference type="SUPFAM" id="SSF48452">
    <property type="entry name" value="TPR-like"/>
    <property type="match status" value="2"/>
</dbReference>
<dbReference type="EMBL" id="CM001232">
    <property type="protein sequence ID" value="EHA54225.1"/>
    <property type="molecule type" value="Genomic_DNA"/>
</dbReference>
<sequence>MTGRCSPPRLFLGSGCTNCYIGFLIIAYAESAAARCLAIFSSFLVFYLNPAAFFCRVHGPVNPACVSLQAMASASPPSSRSEFQIAIVCALPLEADAVDLLFDGRFDDQRYGRARGDNNTYYAGRMAGHAVVLLQLPNMGPLAAASGSAGLRSSYPNVQLALLVGVCGGLPVINDQSVYLGDVVVSKRVVNYDFGRQYPDRFVPKDGVDDRLGRANKDIRGLLAWLQRERGMKLLLSKAADNLAIIQKKAQEEYGSNKYSPLPDWDDRIFPSDYQHRHRSGECGTCDQGHFCQAAANLSCTEIGCDQGQHHSRAERRLERPSGLCPRVFIGSIASGNAVIKSGKHRDRIAEEHGVIAFEMEGAGAWDEIPCIVVKGICDYADSHKSKLWQNFAAATAASVAAAIIDRYEPSDMVATDISASSMSGPASRHADDSIYGGMNEIHPQNHGIAVNGSVSHGNVASGTLVSGDDNAGTIVHGNYYGGSNVTDASRSDGPHWLVPRAVNPLFTGRSAIIETIEGAIDQEVSGCHRVFALTGLGGQGKSEVCLQVANRVRQRFWGVFWVDVGTLESAKSSFSQVASLLGMPLSAGEDPVKKSLQLLANVRPGRRWLLILDNADDEKTDYHGYIPSGSQGAILVTSRLRDCQDLSTVGCHELQDLDEADCVKLLFNAARIKPATDDEREEEVQAAKRVIQLLGSHTLALVHAGAYIRKGLCTLSGYPEVYQAQQQRLLNFSPGQAQSRYRSVHATFEASADVLEKSNDFEAQTALELLAALSVLHFRDVPLDVFQDAWRGAQVAKTIPSTDLALSKLTRWHVQRLPGFLQSDDAWNHDLVFSGAIARLRSLALITTGTLRGVLTASMHPLVHEWLLLRQTEASRRGRRLAGACILMLSNFGADWMWQPYRPLLMTHSTCLIQYEKWMSSMQNPSRQEVQLLELAARSLYKDKLLKEAVNIVDMIFRLLGGEAKALSADNFSLFRLMGTIQLELPRPNKAIRYFQYALQWSRKTLARDDKLRLGITRQAAAAFRQEGQQDEVLALLEEVLEVAKTELNNGGSLDIATLREVGSIYFEAGDTENAISIFERVVEYQAPRCSKFDADFLIDQTVLGDAYYEDGQPDKAIEMFEEVSLIRKSTLPPSNPDRLNLEHNLALAYGGARRPKEAIRLLRHVVGVQATIYPKTHPASLLSRKMLNLALEMEKNQ</sequence>
<dbReference type="PROSITE" id="PS50005">
    <property type="entry name" value="TPR"/>
    <property type="match status" value="1"/>
</dbReference>
<dbReference type="GeneID" id="5051014"/>
<dbReference type="Gene3D" id="3.40.50.1580">
    <property type="entry name" value="Nucleoside phosphorylase domain"/>
    <property type="match status" value="1"/>
</dbReference>
<accession>G4MWH7</accession>
<evidence type="ECO:0000313" key="5">
    <source>
        <dbReference type="EMBL" id="EHA54225.1"/>
    </source>
</evidence>
<proteinExistence type="predicted"/>
<evidence type="ECO:0000259" key="3">
    <source>
        <dbReference type="Pfam" id="PF00931"/>
    </source>
</evidence>
<reference key="2">
    <citation type="submission" date="2011-05" db="EMBL/GenBank/DDBJ databases">
        <title>The Genome Sequence of Magnaporthe oryzae 70-15.</title>
        <authorList>
            <consortium name="The Broad Institute Genome Sequencing Platform"/>
            <person name="Ma L.-J."/>
            <person name="Dead R."/>
            <person name="Young S.K."/>
            <person name="Zeng Q."/>
            <person name="Gargeya S."/>
            <person name="Fitzgerald M."/>
            <person name="Haas B."/>
            <person name="Abouelleil A."/>
            <person name="Alvarado L."/>
            <person name="Arachchi H.M."/>
            <person name="Berlin A."/>
            <person name="Brown A."/>
            <person name="Chapman S.B."/>
            <person name="Chen Z."/>
            <person name="Dunbar C."/>
            <person name="Freedman E."/>
            <person name="Gearin G."/>
            <person name="Gellesch M."/>
            <person name="Goldberg J."/>
            <person name="Griggs A."/>
            <person name="Gujja S."/>
            <person name="Heiman D."/>
            <person name="Howarth C."/>
            <person name="Larson L."/>
            <person name="Lui A."/>
            <person name="MacDonald P.J.P."/>
            <person name="Mehta T."/>
            <person name="Montmayeur A."/>
            <person name="Murphy C."/>
            <person name="Neiman D."/>
            <person name="Pearson M."/>
            <person name="Priest M."/>
            <person name="Roberts A."/>
            <person name="Saif S."/>
            <person name="Shea T."/>
            <person name="Shenoy N."/>
            <person name="Sisk P."/>
            <person name="Stolte C."/>
            <person name="Sykes S."/>
            <person name="Yandava C."/>
            <person name="Wortman J."/>
            <person name="Nusbaum C."/>
            <person name="Birren B."/>
        </authorList>
    </citation>
    <scope>NUCLEOTIDE SEQUENCE</scope>
    <source>
        <strain>70-15</strain>
    </source>
</reference>
<dbReference type="InterPro" id="IPR035994">
    <property type="entry name" value="Nucleoside_phosphorylase_sf"/>
</dbReference>
<dbReference type="InterPro" id="IPR027417">
    <property type="entry name" value="P-loop_NTPase"/>
</dbReference>
<evidence type="ECO:0000259" key="4">
    <source>
        <dbReference type="Pfam" id="PF01048"/>
    </source>
</evidence>
<dbReference type="InterPro" id="IPR019734">
    <property type="entry name" value="TPR_rpt"/>
</dbReference>
<dbReference type="RefSeq" id="XP_003714032.1">
    <property type="nucleotide sequence ID" value="XM_003713984.1"/>
</dbReference>
<evidence type="ECO:0000256" key="2">
    <source>
        <dbReference type="SAM" id="Phobius"/>
    </source>
</evidence>
<dbReference type="InterPro" id="IPR053137">
    <property type="entry name" value="NLR-like"/>
</dbReference>
<dbReference type="Pfam" id="PF00931">
    <property type="entry name" value="NB-ARC"/>
    <property type="match status" value="1"/>
</dbReference>
<name>G4MWH7_PYRO7</name>
<dbReference type="PANTHER" id="PTHR46082">
    <property type="entry name" value="ATP/GTP-BINDING PROTEIN-RELATED"/>
    <property type="match status" value="1"/>
</dbReference>